<dbReference type="Pfam" id="PF02825">
    <property type="entry name" value="WWE"/>
    <property type="match status" value="1"/>
</dbReference>
<evidence type="ECO:0000313" key="2">
    <source>
        <dbReference type="EMBL" id="KAG2187073.1"/>
    </source>
</evidence>
<sequence>MVLPKHTTSPEPVWLFEDLKKEGSWIPFDLKTQEILEYAYQNYGELFNTIKKRTLSDHDDNVLQRRNVQYELVHEHIKVIVQDSHFDEPVSLFPISFLACLQDADLLLDRRGTGQPDDYISTFSTF</sequence>
<evidence type="ECO:0000313" key="3">
    <source>
        <dbReference type="Proteomes" id="UP000612746"/>
    </source>
</evidence>
<reference evidence="2" key="1">
    <citation type="submission" date="2020-12" db="EMBL/GenBank/DDBJ databases">
        <title>Metabolic potential, ecology and presence of endohyphal bacteria is reflected in genomic diversity of Mucoromycotina.</title>
        <authorList>
            <person name="Muszewska A."/>
            <person name="Okrasinska A."/>
            <person name="Steczkiewicz K."/>
            <person name="Drgas O."/>
            <person name="Orlowska M."/>
            <person name="Perlinska-Lenart U."/>
            <person name="Aleksandrzak-Piekarczyk T."/>
            <person name="Szatraj K."/>
            <person name="Zielenkiewicz U."/>
            <person name="Pilsyk S."/>
            <person name="Malc E."/>
            <person name="Mieczkowski P."/>
            <person name="Kruszewska J.S."/>
            <person name="Biernat P."/>
            <person name="Pawlowska J."/>
        </authorList>
    </citation>
    <scope>NUCLEOTIDE SEQUENCE</scope>
    <source>
        <strain evidence="2">WA0000051536</strain>
    </source>
</reference>
<keyword evidence="3" id="KW-1185">Reference proteome</keyword>
<organism evidence="2 3">
    <name type="scientific">Umbelopsis vinacea</name>
    <dbReference type="NCBI Taxonomy" id="44442"/>
    <lineage>
        <taxon>Eukaryota</taxon>
        <taxon>Fungi</taxon>
        <taxon>Fungi incertae sedis</taxon>
        <taxon>Mucoromycota</taxon>
        <taxon>Mucoromycotina</taxon>
        <taxon>Umbelopsidomycetes</taxon>
        <taxon>Umbelopsidales</taxon>
        <taxon>Umbelopsidaceae</taxon>
        <taxon>Umbelopsis</taxon>
    </lineage>
</organism>
<evidence type="ECO:0000259" key="1">
    <source>
        <dbReference type="Pfam" id="PF02825"/>
    </source>
</evidence>
<proteinExistence type="predicted"/>
<gene>
    <name evidence="2" type="ORF">INT44_003301</name>
</gene>
<dbReference type="InterPro" id="IPR004170">
    <property type="entry name" value="WWE_dom"/>
</dbReference>
<protein>
    <recommendedName>
        <fullName evidence="1">WWE domain-containing protein</fullName>
    </recommendedName>
</protein>
<dbReference type="AlphaFoldDB" id="A0A8H7UPB0"/>
<comment type="caution">
    <text evidence="2">The sequence shown here is derived from an EMBL/GenBank/DDBJ whole genome shotgun (WGS) entry which is preliminary data.</text>
</comment>
<dbReference type="Proteomes" id="UP000612746">
    <property type="component" value="Unassembled WGS sequence"/>
</dbReference>
<feature type="domain" description="WWE" evidence="1">
    <location>
        <begin position="13"/>
        <end position="44"/>
    </location>
</feature>
<name>A0A8H7UPB0_9FUNG</name>
<dbReference type="EMBL" id="JAEPRA010000004">
    <property type="protein sequence ID" value="KAG2187073.1"/>
    <property type="molecule type" value="Genomic_DNA"/>
</dbReference>
<dbReference type="OrthoDB" id="10291799at2759"/>
<accession>A0A8H7UPB0</accession>